<evidence type="ECO:0000256" key="6">
    <source>
        <dbReference type="ARBA" id="ARBA00022660"/>
    </source>
</evidence>
<dbReference type="SUPFAM" id="SSF46626">
    <property type="entry name" value="Cytochrome c"/>
    <property type="match status" value="1"/>
</dbReference>
<keyword evidence="4" id="KW-0813">Transport</keyword>
<evidence type="ECO:0000256" key="3">
    <source>
        <dbReference type="ARBA" id="ARBA00016165"/>
    </source>
</evidence>
<evidence type="ECO:0000256" key="13">
    <source>
        <dbReference type="PROSITE-ProRule" id="PRU00433"/>
    </source>
</evidence>
<evidence type="ECO:0000259" key="17">
    <source>
        <dbReference type="PROSITE" id="PS51007"/>
    </source>
</evidence>
<gene>
    <name evidence="18" type="ORF">WG926_23480</name>
</gene>
<dbReference type="EMBL" id="JBBKTW010000010">
    <property type="protein sequence ID" value="MEN2991294.1"/>
    <property type="molecule type" value="Genomic_DNA"/>
</dbReference>
<comment type="similarity">
    <text evidence="2">Belongs to the cytochrome c family.</text>
</comment>
<keyword evidence="12 15" id="KW-0472">Membrane</keyword>
<keyword evidence="10 15" id="KW-1133">Transmembrane helix</keyword>
<dbReference type="InterPro" id="IPR002326">
    <property type="entry name" value="Cyt_c1"/>
</dbReference>
<keyword evidence="9" id="KW-0249">Electron transport</keyword>
<proteinExistence type="inferred from homology"/>
<keyword evidence="16" id="KW-0732">Signal</keyword>
<keyword evidence="19" id="KW-1185">Reference proteome</keyword>
<dbReference type="PRINTS" id="PR00603">
    <property type="entry name" value="CYTOCHROMEC1"/>
</dbReference>
<dbReference type="InterPro" id="IPR036909">
    <property type="entry name" value="Cyt_c-like_dom_sf"/>
</dbReference>
<comment type="subcellular location">
    <subcellularLocation>
        <location evidence="1">Membrane</location>
    </subcellularLocation>
</comment>
<evidence type="ECO:0000256" key="16">
    <source>
        <dbReference type="SAM" id="SignalP"/>
    </source>
</evidence>
<keyword evidence="8 13" id="KW-0479">Metal-binding</keyword>
<feature type="domain" description="Cytochrome c" evidence="17">
    <location>
        <begin position="48"/>
        <end position="200"/>
    </location>
</feature>
<evidence type="ECO:0000256" key="12">
    <source>
        <dbReference type="ARBA" id="ARBA00023136"/>
    </source>
</evidence>
<feature type="region of interest" description="Disordered" evidence="14">
    <location>
        <begin position="93"/>
        <end position="131"/>
    </location>
</feature>
<dbReference type="InterPro" id="IPR021157">
    <property type="entry name" value="Cyt_c1_TM_anchor_C"/>
</dbReference>
<keyword evidence="6" id="KW-0679">Respiratory chain</keyword>
<dbReference type="Pfam" id="PF02167">
    <property type="entry name" value="Cytochrom_C1"/>
    <property type="match status" value="1"/>
</dbReference>
<dbReference type="PROSITE" id="PS51007">
    <property type="entry name" value="CYTC"/>
    <property type="match status" value="1"/>
</dbReference>
<dbReference type="SUPFAM" id="SSF81496">
    <property type="entry name" value="Cytochrome c1 subunit of cytochrome bc1 complex (Ubiquinol-cytochrome c reductase), transmembrane anchor"/>
    <property type="match status" value="1"/>
</dbReference>
<evidence type="ECO:0000256" key="4">
    <source>
        <dbReference type="ARBA" id="ARBA00022448"/>
    </source>
</evidence>
<dbReference type="RefSeq" id="WP_345934291.1">
    <property type="nucleotide sequence ID" value="NZ_JBBKTV010000007.1"/>
</dbReference>
<dbReference type="Gene3D" id="1.20.5.100">
    <property type="entry name" value="Cytochrome c1, transmembrane anchor, C-terminal"/>
    <property type="match status" value="1"/>
</dbReference>
<feature type="transmembrane region" description="Helical" evidence="15">
    <location>
        <begin position="228"/>
        <end position="246"/>
    </location>
</feature>
<evidence type="ECO:0000256" key="5">
    <source>
        <dbReference type="ARBA" id="ARBA00022617"/>
    </source>
</evidence>
<evidence type="ECO:0000256" key="15">
    <source>
        <dbReference type="SAM" id="Phobius"/>
    </source>
</evidence>
<evidence type="ECO:0000313" key="19">
    <source>
        <dbReference type="Proteomes" id="UP001413721"/>
    </source>
</evidence>
<keyword evidence="7 15" id="KW-0812">Transmembrane</keyword>
<organism evidence="18 19">
    <name type="scientific">Tistrella arctica</name>
    <dbReference type="NCBI Taxonomy" id="3133430"/>
    <lineage>
        <taxon>Bacteria</taxon>
        <taxon>Pseudomonadati</taxon>
        <taxon>Pseudomonadota</taxon>
        <taxon>Alphaproteobacteria</taxon>
        <taxon>Geminicoccales</taxon>
        <taxon>Geminicoccaceae</taxon>
        <taxon>Tistrella</taxon>
    </lineage>
</organism>
<evidence type="ECO:0000256" key="11">
    <source>
        <dbReference type="ARBA" id="ARBA00023004"/>
    </source>
</evidence>
<evidence type="ECO:0000313" key="18">
    <source>
        <dbReference type="EMBL" id="MEN2991294.1"/>
    </source>
</evidence>
<protein>
    <recommendedName>
        <fullName evidence="3">Cytochrome c1</fullName>
    </recommendedName>
</protein>
<dbReference type="Proteomes" id="UP001413721">
    <property type="component" value="Unassembled WGS sequence"/>
</dbReference>
<dbReference type="PANTHER" id="PTHR10266">
    <property type="entry name" value="CYTOCHROME C1"/>
    <property type="match status" value="1"/>
</dbReference>
<evidence type="ECO:0000256" key="1">
    <source>
        <dbReference type="ARBA" id="ARBA00004370"/>
    </source>
</evidence>
<reference evidence="18 19" key="1">
    <citation type="submission" date="2024-03" db="EMBL/GenBank/DDBJ databases">
        <title>High-quality draft genome sequencing of Tistrella sp. BH-R2-4.</title>
        <authorList>
            <person name="Dong C."/>
        </authorList>
    </citation>
    <scope>NUCLEOTIDE SEQUENCE [LARGE SCALE GENOMIC DNA]</scope>
    <source>
        <strain evidence="18 19">BH-R2-4</strain>
    </source>
</reference>
<keyword evidence="5 13" id="KW-0349">Heme</keyword>
<sequence length="255" mass="27687">MRKAILSTLAGLGLLAGVAGSAHAAGPTEALPDVSFSHEGVFGSYDRAAAQRGFQVFEQVCSACHSAKYLTFRNLADLGYNEDEIKAIAAKKQVEDGPDGNGDMFQRPAAASDAWPSPYANDNQARASNGGALPPDLSLLAKARLGGEHYVYAVLTGYEEPPAGVEVRPGLYYNKYFPGHMIGMPPPLANDMVPYGDNTPATVQQMSHDVSVFLTWLAEPKMEERKQMGIKSILFLLALTILFYVVKRRIWARIH</sequence>
<evidence type="ECO:0000256" key="14">
    <source>
        <dbReference type="SAM" id="MobiDB-lite"/>
    </source>
</evidence>
<feature type="chain" id="PRO_5045492224" description="Cytochrome c1" evidence="16">
    <location>
        <begin position="25"/>
        <end position="255"/>
    </location>
</feature>
<dbReference type="InterPro" id="IPR009056">
    <property type="entry name" value="Cyt_c-like_dom"/>
</dbReference>
<dbReference type="PANTHER" id="PTHR10266:SF3">
    <property type="entry name" value="CYTOCHROME C1, HEME PROTEIN, MITOCHONDRIAL"/>
    <property type="match status" value="1"/>
</dbReference>
<evidence type="ECO:0000256" key="9">
    <source>
        <dbReference type="ARBA" id="ARBA00022982"/>
    </source>
</evidence>
<evidence type="ECO:0000256" key="7">
    <source>
        <dbReference type="ARBA" id="ARBA00022692"/>
    </source>
</evidence>
<comment type="caution">
    <text evidence="18">The sequence shown here is derived from an EMBL/GenBank/DDBJ whole genome shotgun (WGS) entry which is preliminary data.</text>
</comment>
<evidence type="ECO:0000256" key="8">
    <source>
        <dbReference type="ARBA" id="ARBA00022723"/>
    </source>
</evidence>
<feature type="signal peptide" evidence="16">
    <location>
        <begin position="1"/>
        <end position="24"/>
    </location>
</feature>
<keyword evidence="11 13" id="KW-0408">Iron</keyword>
<name>A0ABU9YR63_9PROT</name>
<dbReference type="Gene3D" id="1.10.760.10">
    <property type="entry name" value="Cytochrome c-like domain"/>
    <property type="match status" value="1"/>
</dbReference>
<accession>A0ABU9YR63</accession>
<evidence type="ECO:0000256" key="2">
    <source>
        <dbReference type="ARBA" id="ARBA00006488"/>
    </source>
</evidence>
<evidence type="ECO:0000256" key="10">
    <source>
        <dbReference type="ARBA" id="ARBA00022989"/>
    </source>
</evidence>